<dbReference type="EC" id="2.7.4.-" evidence="4"/>
<comment type="subunit">
    <text evidence="4">Homotetramer.</text>
</comment>
<keyword evidence="3 4" id="KW-0418">Kinase</keyword>
<dbReference type="GO" id="GO:0016301">
    <property type="term" value="F:kinase activity"/>
    <property type="evidence" value="ECO:0007669"/>
    <property type="project" value="UniProtKB-KW"/>
</dbReference>
<name>A0ABR6K7R0_9SPHN</name>
<proteinExistence type="inferred from homology"/>
<evidence type="ECO:0000256" key="2">
    <source>
        <dbReference type="ARBA" id="ARBA00022679"/>
    </source>
</evidence>
<evidence type="ECO:0000259" key="5">
    <source>
        <dbReference type="Pfam" id="PF03976"/>
    </source>
</evidence>
<comment type="function">
    <text evidence="4">Uses inorganic polyphosphate (polyP) as a donor to convert GDP to GTP or ADP to ATP.</text>
</comment>
<dbReference type="PANTHER" id="PTHR34383:SF1">
    <property type="entry name" value="ADP-POLYPHOSPHATE PHOSPHOTRANSFERASE"/>
    <property type="match status" value="1"/>
</dbReference>
<dbReference type="InterPro" id="IPR022488">
    <property type="entry name" value="PPK2-related"/>
</dbReference>
<gene>
    <name evidence="6" type="ORF">GGQ89_001342</name>
</gene>
<dbReference type="InterPro" id="IPR027417">
    <property type="entry name" value="P-loop_NTPase"/>
</dbReference>
<feature type="domain" description="Polyphosphate kinase-2-related" evidence="5">
    <location>
        <begin position="3"/>
        <end position="220"/>
    </location>
</feature>
<dbReference type="EMBL" id="JACHNX010000003">
    <property type="protein sequence ID" value="MBB4609135.1"/>
    <property type="molecule type" value="Genomic_DNA"/>
</dbReference>
<evidence type="ECO:0000256" key="3">
    <source>
        <dbReference type="ARBA" id="ARBA00022777"/>
    </source>
</evidence>
<comment type="similarity">
    <text evidence="1 4">Belongs to the polyphosphate kinase 2 (PPK2) family. Class I subfamily.</text>
</comment>
<dbReference type="PANTHER" id="PTHR34383">
    <property type="entry name" value="POLYPHOSPHATE:AMP PHOSPHOTRANSFERASE-RELATED"/>
    <property type="match status" value="1"/>
</dbReference>
<reference evidence="6 7" key="1">
    <citation type="submission" date="2020-08" db="EMBL/GenBank/DDBJ databases">
        <title>Genomic Encyclopedia of Type Strains, Phase IV (KMG-IV): sequencing the most valuable type-strain genomes for metagenomic binning, comparative biology and taxonomic classification.</title>
        <authorList>
            <person name="Goeker M."/>
        </authorList>
    </citation>
    <scope>NUCLEOTIDE SEQUENCE [LARGE SCALE GENOMIC DNA]</scope>
    <source>
        <strain evidence="6 7">DSM 14562</strain>
    </source>
</reference>
<dbReference type="NCBIfam" id="TIGR03707">
    <property type="entry name" value="PPK2_P_aer"/>
    <property type="match status" value="1"/>
</dbReference>
<protein>
    <recommendedName>
        <fullName evidence="4">ADP/GDP-polyphosphate phosphotransferase</fullName>
        <ecNumber evidence="4">2.7.4.-</ecNumber>
    </recommendedName>
    <alternativeName>
        <fullName evidence="4">Polyphosphate kinase PPK2</fullName>
    </alternativeName>
</protein>
<evidence type="ECO:0000313" key="6">
    <source>
        <dbReference type="EMBL" id="MBB4609135.1"/>
    </source>
</evidence>
<dbReference type="Pfam" id="PF03976">
    <property type="entry name" value="PPK2"/>
    <property type="match status" value="1"/>
</dbReference>
<keyword evidence="7" id="KW-1185">Reference proteome</keyword>
<dbReference type="SUPFAM" id="SSF52540">
    <property type="entry name" value="P-loop containing nucleoside triphosphate hydrolases"/>
    <property type="match status" value="1"/>
</dbReference>
<accession>A0ABR6K7R0</accession>
<evidence type="ECO:0000313" key="7">
    <source>
        <dbReference type="Proteomes" id="UP000584663"/>
    </source>
</evidence>
<comment type="caution">
    <text evidence="6">The sequence shown here is derived from an EMBL/GenBank/DDBJ whole genome shotgun (WGS) entry which is preliminary data.</text>
</comment>
<organism evidence="6 7">
    <name type="scientific">Sphingomonas yabuuchiae</name>
    <dbReference type="NCBI Taxonomy" id="172044"/>
    <lineage>
        <taxon>Bacteria</taxon>
        <taxon>Pseudomonadati</taxon>
        <taxon>Pseudomonadota</taxon>
        <taxon>Alphaproteobacteria</taxon>
        <taxon>Sphingomonadales</taxon>
        <taxon>Sphingomonadaceae</taxon>
        <taxon>Sphingomonas</taxon>
    </lineage>
</organism>
<evidence type="ECO:0000256" key="4">
    <source>
        <dbReference type="RuleBase" id="RU369062"/>
    </source>
</evidence>
<dbReference type="RefSeq" id="WP_240456524.1">
    <property type="nucleotide sequence ID" value="NZ_JACHNX010000003.1"/>
</dbReference>
<evidence type="ECO:0000256" key="1">
    <source>
        <dbReference type="ARBA" id="ARBA00009924"/>
    </source>
</evidence>
<sequence>MGKHYQEELESLQLALVRTQMAMAGSDERVVIVLEGRDGAGKDGTIKRITEHLSVRATRVVALPKPSDRERTQWYFQRYATHLPAAGEIVIFNRSWYNRAGVEVVMGFSTATEQEAFLRDAPDFERMLVESGIRLVKIWLDISKKEQEERLEARRTDPLKALKVSDMDKVAQAKWADYSAARDTMLTRTHTPFAPWHVARADDKKDARIAIIRHILRGIAPADIAGGVKAPDPEILFPFDMAALEDGRLAKLGYGRIRQIFTGAGIACEQIPSVEDRPGCCPLPPVSPRP</sequence>
<dbReference type="InterPro" id="IPR022486">
    <property type="entry name" value="PPK2_PA0141"/>
</dbReference>
<dbReference type="Gene3D" id="3.40.50.300">
    <property type="entry name" value="P-loop containing nucleotide triphosphate hydrolases"/>
    <property type="match status" value="1"/>
</dbReference>
<dbReference type="Proteomes" id="UP000584663">
    <property type="component" value="Unassembled WGS sequence"/>
</dbReference>
<keyword evidence="2 4" id="KW-0808">Transferase</keyword>